<proteinExistence type="predicted"/>
<evidence type="ECO:0000256" key="2">
    <source>
        <dbReference type="ARBA" id="ARBA00022679"/>
    </source>
</evidence>
<dbReference type="InterPro" id="IPR002201">
    <property type="entry name" value="Glyco_trans_9"/>
</dbReference>
<sequence>MPRRILVCRVNRRLGNTVLLTPLLQSLAATFPSARVDVLIQGQYNGRLLCGLPGVDKIIELPTSPGILLWKIIPLIVSLRWRRYDLAVDPNGHSLSNRVAMLCAAARYRLGFASPDQCLRLTHAVTVPPENVHMGLEPLALLAAISDPAPTRIEHLAVGMSDSERERASIHLKEAIGSPCQKTIFGFFAHATGDKELSEHWWVEWCREVRTLHPEAILVQIVRPGCEAVSSEVVAIGTENLRELAAMITQFDRFIAADSGPMHLAAACGVPVLGLFKTTPPGLFAPLGPECGFLNAPLAPAEAAKALIQLPSARRRQQFHARDEAIDAWGSDRQVAL</sequence>
<dbReference type="EC" id="2.4.-.-" evidence="3"/>
<dbReference type="Pfam" id="PF01075">
    <property type="entry name" value="Glyco_transf_9"/>
    <property type="match status" value="1"/>
</dbReference>
<dbReference type="GO" id="GO:0016757">
    <property type="term" value="F:glycosyltransferase activity"/>
    <property type="evidence" value="ECO:0007669"/>
    <property type="project" value="UniProtKB-KW"/>
</dbReference>
<keyword evidence="2 3" id="KW-0808">Transferase</keyword>
<dbReference type="CDD" id="cd03789">
    <property type="entry name" value="GT9_LPS_heptosyltransferase"/>
    <property type="match status" value="1"/>
</dbReference>
<keyword evidence="1 3" id="KW-0328">Glycosyltransferase</keyword>
<dbReference type="PANTHER" id="PTHR30160:SF7">
    <property type="entry name" value="ADP-HEPTOSE--LPS HEPTOSYLTRANSFERASE 2"/>
    <property type="match status" value="1"/>
</dbReference>
<gene>
    <name evidence="3" type="ORF">RM532_13040</name>
</gene>
<evidence type="ECO:0000256" key="1">
    <source>
        <dbReference type="ARBA" id="ARBA00022676"/>
    </source>
</evidence>
<dbReference type="Gene3D" id="3.40.50.2000">
    <property type="entry name" value="Glycogen Phosphorylase B"/>
    <property type="match status" value="2"/>
</dbReference>
<organism evidence="3 4">
    <name type="scientific">Spectribacter hydrogenoxidans</name>
    <dbReference type="NCBI Taxonomy" id="3075608"/>
    <lineage>
        <taxon>Bacteria</taxon>
        <taxon>Pseudomonadati</taxon>
        <taxon>Pseudomonadota</taxon>
        <taxon>Gammaproteobacteria</taxon>
        <taxon>Salinisphaerales</taxon>
        <taxon>Salinisphaeraceae</taxon>
        <taxon>Spectribacter</taxon>
    </lineage>
</organism>
<evidence type="ECO:0000313" key="3">
    <source>
        <dbReference type="EMBL" id="MDT0635874.1"/>
    </source>
</evidence>
<keyword evidence="4" id="KW-1185">Reference proteome</keyword>
<name>A0ABU3C2U3_9GAMM</name>
<comment type="caution">
    <text evidence="3">The sequence shown here is derived from an EMBL/GenBank/DDBJ whole genome shotgun (WGS) entry which is preliminary data.</text>
</comment>
<protein>
    <submittedName>
        <fullName evidence="3">Glycosyltransferase family 9 protein</fullName>
        <ecNumber evidence="3">2.4.-.-</ecNumber>
    </submittedName>
</protein>
<dbReference type="RefSeq" id="WP_311653773.1">
    <property type="nucleotide sequence ID" value="NZ_JAVRIB010000014.1"/>
</dbReference>
<dbReference type="EMBL" id="JAVRIB010000014">
    <property type="protein sequence ID" value="MDT0635874.1"/>
    <property type="molecule type" value="Genomic_DNA"/>
</dbReference>
<dbReference type="SUPFAM" id="SSF53756">
    <property type="entry name" value="UDP-Glycosyltransferase/glycogen phosphorylase"/>
    <property type="match status" value="1"/>
</dbReference>
<dbReference type="InterPro" id="IPR051199">
    <property type="entry name" value="LPS_LOS_Heptosyltrfase"/>
</dbReference>
<reference evidence="3 4" key="1">
    <citation type="submission" date="2023-09" db="EMBL/GenBank/DDBJ databases">
        <authorList>
            <person name="Rey-Velasco X."/>
        </authorList>
    </citation>
    <scope>NUCLEOTIDE SEQUENCE [LARGE SCALE GENOMIC DNA]</scope>
    <source>
        <strain evidence="3 4">W335</strain>
    </source>
</reference>
<dbReference type="Proteomes" id="UP001251857">
    <property type="component" value="Unassembled WGS sequence"/>
</dbReference>
<dbReference type="PANTHER" id="PTHR30160">
    <property type="entry name" value="TETRAACYLDISACCHARIDE 4'-KINASE-RELATED"/>
    <property type="match status" value="1"/>
</dbReference>
<accession>A0ABU3C2U3</accession>
<evidence type="ECO:0000313" key="4">
    <source>
        <dbReference type="Proteomes" id="UP001251857"/>
    </source>
</evidence>